<dbReference type="VEuPathDB" id="FungiDB:RhiirFUN_008279"/>
<organism evidence="1 2">
    <name type="scientific">Rhizophagus irregularis</name>
    <dbReference type="NCBI Taxonomy" id="588596"/>
    <lineage>
        <taxon>Eukaryota</taxon>
        <taxon>Fungi</taxon>
        <taxon>Fungi incertae sedis</taxon>
        <taxon>Mucoromycota</taxon>
        <taxon>Glomeromycotina</taxon>
        <taxon>Glomeromycetes</taxon>
        <taxon>Glomerales</taxon>
        <taxon>Glomeraceae</taxon>
        <taxon>Rhizophagus</taxon>
    </lineage>
</organism>
<comment type="caution">
    <text evidence="1">The sequence shown here is derived from an EMBL/GenBank/DDBJ whole genome shotgun (WGS) entry which is preliminary data.</text>
</comment>
<accession>A0A915ZN36</accession>
<evidence type="ECO:0000313" key="2">
    <source>
        <dbReference type="Proteomes" id="UP000684084"/>
    </source>
</evidence>
<sequence>MLNSFILMKDIHDRWSNNFSKAVGLVGQNIEYFSLTQVIFQNFIDTNNEDIFIHGMLHDLLNEIFRDPTFELIWVNSERFVSKNYHTSTSGNKENNRGEKPDFKIITNLKEEILFGEIKPKDSTSLLLHSEFELVAHAFGFMKWISIMMEYIECF</sequence>
<evidence type="ECO:0000313" key="1">
    <source>
        <dbReference type="EMBL" id="CAB5381453.1"/>
    </source>
</evidence>
<reference evidence="1" key="1">
    <citation type="submission" date="2020-05" db="EMBL/GenBank/DDBJ databases">
        <authorList>
            <person name="Rincon C."/>
            <person name="Sanders R I."/>
            <person name="Robbins C."/>
            <person name="Chaturvedi A."/>
        </authorList>
    </citation>
    <scope>NUCLEOTIDE SEQUENCE</scope>
    <source>
        <strain evidence="1">CHB12</strain>
    </source>
</reference>
<gene>
    <name evidence="1" type="ORF">CHRIB12_LOCUS17545</name>
</gene>
<name>A0A915ZN36_9GLOM</name>
<dbReference type="AlphaFoldDB" id="A0A915ZN36"/>
<dbReference type="Proteomes" id="UP000684084">
    <property type="component" value="Unassembled WGS sequence"/>
</dbReference>
<dbReference type="EMBL" id="CAGKOT010000044">
    <property type="protein sequence ID" value="CAB5381453.1"/>
    <property type="molecule type" value="Genomic_DNA"/>
</dbReference>
<proteinExistence type="predicted"/>
<protein>
    <submittedName>
        <fullName evidence="1">Uncharacterized protein</fullName>
    </submittedName>
</protein>
<dbReference type="OrthoDB" id="2429771at2759"/>